<evidence type="ECO:0000256" key="6">
    <source>
        <dbReference type="ARBA" id="ARBA00022989"/>
    </source>
</evidence>
<feature type="transmembrane region" description="Helical" evidence="10">
    <location>
        <begin position="127"/>
        <end position="148"/>
    </location>
</feature>
<dbReference type="AlphaFoldDB" id="A0A0L0GCL3"/>
<protein>
    <recommendedName>
        <fullName evidence="13">Aquaporin</fullName>
    </recommendedName>
</protein>
<evidence type="ECO:0000313" key="11">
    <source>
        <dbReference type="EMBL" id="KNC86644.1"/>
    </source>
</evidence>
<dbReference type="Proteomes" id="UP000054560">
    <property type="component" value="Unassembled WGS sequence"/>
</dbReference>
<feature type="transmembrane region" description="Helical" evidence="10">
    <location>
        <begin position="83"/>
        <end position="106"/>
    </location>
</feature>
<feature type="transmembrane region" description="Helical" evidence="10">
    <location>
        <begin position="250"/>
        <end position="271"/>
    </location>
</feature>
<dbReference type="STRING" id="667725.A0A0L0GCL3"/>
<comment type="similarity">
    <text evidence="2 8">Belongs to the MIP/aquaporin (TC 1.A.8) family.</text>
</comment>
<evidence type="ECO:0000256" key="5">
    <source>
        <dbReference type="ARBA" id="ARBA00022692"/>
    </source>
</evidence>
<keyword evidence="3 8" id="KW-0813">Transport</keyword>
<dbReference type="CDD" id="cd00333">
    <property type="entry name" value="MIP"/>
    <property type="match status" value="1"/>
</dbReference>
<comment type="subcellular location">
    <subcellularLocation>
        <location evidence="1">Cell membrane</location>
        <topology evidence="1">Multi-pass membrane protein</topology>
    </subcellularLocation>
</comment>
<evidence type="ECO:0000256" key="10">
    <source>
        <dbReference type="SAM" id="Phobius"/>
    </source>
</evidence>
<evidence type="ECO:0000256" key="1">
    <source>
        <dbReference type="ARBA" id="ARBA00004651"/>
    </source>
</evidence>
<dbReference type="EMBL" id="KQ241643">
    <property type="protein sequence ID" value="KNC86644.1"/>
    <property type="molecule type" value="Genomic_DNA"/>
</dbReference>
<dbReference type="PRINTS" id="PR00783">
    <property type="entry name" value="MINTRINSICP"/>
</dbReference>
<keyword evidence="7 10" id="KW-0472">Membrane</keyword>
<dbReference type="PROSITE" id="PS00221">
    <property type="entry name" value="MIP"/>
    <property type="match status" value="1"/>
</dbReference>
<feature type="transmembrane region" description="Helical" evidence="10">
    <location>
        <begin position="38"/>
        <end position="63"/>
    </location>
</feature>
<dbReference type="Pfam" id="PF00230">
    <property type="entry name" value="MIP"/>
    <property type="match status" value="1"/>
</dbReference>
<evidence type="ECO:0000256" key="2">
    <source>
        <dbReference type="ARBA" id="ARBA00006175"/>
    </source>
</evidence>
<dbReference type="PANTHER" id="PTHR19139:SF199">
    <property type="entry name" value="MIP17260P"/>
    <property type="match status" value="1"/>
</dbReference>
<accession>A0A0L0GCL3</accession>
<dbReference type="InterPro" id="IPR000425">
    <property type="entry name" value="MIP"/>
</dbReference>
<dbReference type="GO" id="GO:0015250">
    <property type="term" value="F:water channel activity"/>
    <property type="evidence" value="ECO:0007669"/>
    <property type="project" value="TreeGrafter"/>
</dbReference>
<evidence type="ECO:0000256" key="7">
    <source>
        <dbReference type="ARBA" id="ARBA00023136"/>
    </source>
</evidence>
<dbReference type="Gene3D" id="1.20.1080.10">
    <property type="entry name" value="Glycerol uptake facilitator protein"/>
    <property type="match status" value="1"/>
</dbReference>
<evidence type="ECO:0008006" key="13">
    <source>
        <dbReference type="Google" id="ProtNLM"/>
    </source>
</evidence>
<evidence type="ECO:0000256" key="8">
    <source>
        <dbReference type="RuleBase" id="RU000477"/>
    </source>
</evidence>
<sequence length="349" mass="37715">MPSNSSDEYNMRSLYGAKFQLADTFHPKQYLGYRNYKAYIAEAFATFWFLLITIGTVCSFYDATAQAYLITNPAASDFKPDSGMVLAVALAFGLSIAVLVSSISHISGGHINPAVTFALMVTGRINLVKGAIYIACQLAGAVIGVYMVDALWPDNITDAMAFGTNGLSGNLTKTQGVFLEFFGTAILTFTVFGTVVDPKGSYFIHHNAPLTIGFSVFLAHVMLIPMTGCGINPARSFAPAVLSGNWDDQWVYWVGPMLGGPFGAFMNYLPFNLFDETNNKENAKAQDEDAPDGTQGTQVTPKTHLPVNVDDRAKVKNSHAVDMSNQAVMTHSEDSVDRRGPGRPPVSTC</sequence>
<gene>
    <name evidence="11" type="ORF">SARC_01224</name>
</gene>
<dbReference type="InterPro" id="IPR034294">
    <property type="entry name" value="Aquaporin_transptr"/>
</dbReference>
<feature type="compositionally biased region" description="Basic and acidic residues" evidence="9">
    <location>
        <begin position="331"/>
        <end position="340"/>
    </location>
</feature>
<dbReference type="OrthoDB" id="3222at2759"/>
<dbReference type="InterPro" id="IPR023271">
    <property type="entry name" value="Aquaporin-like"/>
</dbReference>
<evidence type="ECO:0000313" key="12">
    <source>
        <dbReference type="Proteomes" id="UP000054560"/>
    </source>
</evidence>
<dbReference type="GeneID" id="25901728"/>
<feature type="transmembrane region" description="Helical" evidence="10">
    <location>
        <begin position="177"/>
        <end position="196"/>
    </location>
</feature>
<proteinExistence type="inferred from homology"/>
<reference evidence="11 12" key="1">
    <citation type="submission" date="2011-02" db="EMBL/GenBank/DDBJ databases">
        <title>The Genome Sequence of Sphaeroforma arctica JP610.</title>
        <authorList>
            <consortium name="The Broad Institute Genome Sequencing Platform"/>
            <person name="Russ C."/>
            <person name="Cuomo C."/>
            <person name="Young S.K."/>
            <person name="Zeng Q."/>
            <person name="Gargeya S."/>
            <person name="Alvarado L."/>
            <person name="Berlin A."/>
            <person name="Chapman S.B."/>
            <person name="Chen Z."/>
            <person name="Freedman E."/>
            <person name="Gellesch M."/>
            <person name="Goldberg J."/>
            <person name="Griggs A."/>
            <person name="Gujja S."/>
            <person name="Heilman E."/>
            <person name="Heiman D."/>
            <person name="Howarth C."/>
            <person name="Mehta T."/>
            <person name="Neiman D."/>
            <person name="Pearson M."/>
            <person name="Roberts A."/>
            <person name="Saif S."/>
            <person name="Shea T."/>
            <person name="Shenoy N."/>
            <person name="Sisk P."/>
            <person name="Stolte C."/>
            <person name="Sykes S."/>
            <person name="White J."/>
            <person name="Yandava C."/>
            <person name="Burger G."/>
            <person name="Gray M.W."/>
            <person name="Holland P.W.H."/>
            <person name="King N."/>
            <person name="Lang F.B.F."/>
            <person name="Roger A.J."/>
            <person name="Ruiz-Trillo I."/>
            <person name="Haas B."/>
            <person name="Nusbaum C."/>
            <person name="Birren B."/>
        </authorList>
    </citation>
    <scope>NUCLEOTIDE SEQUENCE [LARGE SCALE GENOMIC DNA]</scope>
    <source>
        <strain evidence="11 12">JP610</strain>
    </source>
</reference>
<evidence type="ECO:0000256" key="9">
    <source>
        <dbReference type="SAM" id="MobiDB-lite"/>
    </source>
</evidence>
<keyword evidence="5 8" id="KW-0812">Transmembrane</keyword>
<feature type="region of interest" description="Disordered" evidence="9">
    <location>
        <begin position="282"/>
        <end position="303"/>
    </location>
</feature>
<name>A0A0L0GCL3_9EUKA</name>
<dbReference type="SUPFAM" id="SSF81338">
    <property type="entry name" value="Aquaporin-like"/>
    <property type="match status" value="1"/>
</dbReference>
<dbReference type="NCBIfam" id="TIGR00861">
    <property type="entry name" value="MIP"/>
    <property type="match status" value="1"/>
</dbReference>
<dbReference type="eggNOG" id="KOG0223">
    <property type="taxonomic scope" value="Eukaryota"/>
</dbReference>
<dbReference type="InterPro" id="IPR022357">
    <property type="entry name" value="MIP_CS"/>
</dbReference>
<feature type="transmembrane region" description="Helical" evidence="10">
    <location>
        <begin position="208"/>
        <end position="227"/>
    </location>
</feature>
<keyword evidence="6 10" id="KW-1133">Transmembrane helix</keyword>
<keyword evidence="12" id="KW-1185">Reference proteome</keyword>
<keyword evidence="4" id="KW-1003">Cell membrane</keyword>
<dbReference type="PANTHER" id="PTHR19139">
    <property type="entry name" value="AQUAPORIN TRANSPORTER"/>
    <property type="match status" value="1"/>
</dbReference>
<dbReference type="GO" id="GO:0005886">
    <property type="term" value="C:plasma membrane"/>
    <property type="evidence" value="ECO:0007669"/>
    <property type="project" value="UniProtKB-SubCell"/>
</dbReference>
<evidence type="ECO:0000256" key="3">
    <source>
        <dbReference type="ARBA" id="ARBA00022448"/>
    </source>
</evidence>
<feature type="region of interest" description="Disordered" evidence="9">
    <location>
        <begin position="317"/>
        <end position="349"/>
    </location>
</feature>
<evidence type="ECO:0000256" key="4">
    <source>
        <dbReference type="ARBA" id="ARBA00022475"/>
    </source>
</evidence>
<dbReference type="RefSeq" id="XP_014160546.1">
    <property type="nucleotide sequence ID" value="XM_014305071.1"/>
</dbReference>
<organism evidence="11 12">
    <name type="scientific">Sphaeroforma arctica JP610</name>
    <dbReference type="NCBI Taxonomy" id="667725"/>
    <lineage>
        <taxon>Eukaryota</taxon>
        <taxon>Ichthyosporea</taxon>
        <taxon>Ichthyophonida</taxon>
        <taxon>Sphaeroforma</taxon>
    </lineage>
</organism>